<organism evidence="1 2">
    <name type="scientific">Varibaculum cambriense</name>
    <dbReference type="NCBI Taxonomy" id="184870"/>
    <lineage>
        <taxon>Bacteria</taxon>
        <taxon>Bacillati</taxon>
        <taxon>Actinomycetota</taxon>
        <taxon>Actinomycetes</taxon>
        <taxon>Actinomycetales</taxon>
        <taxon>Actinomycetaceae</taxon>
        <taxon>Varibaculum</taxon>
    </lineage>
</organism>
<evidence type="ECO:0008006" key="3">
    <source>
        <dbReference type="Google" id="ProtNLM"/>
    </source>
</evidence>
<dbReference type="Proteomes" id="UP000070572">
    <property type="component" value="Unassembled WGS sequence"/>
</dbReference>
<evidence type="ECO:0000313" key="2">
    <source>
        <dbReference type="Proteomes" id="UP000070572"/>
    </source>
</evidence>
<accession>A0AB34X0U0</accession>
<proteinExistence type="predicted"/>
<dbReference type="EMBL" id="LSDN01000012">
    <property type="protein sequence ID" value="KXB81240.1"/>
    <property type="molecule type" value="Genomic_DNA"/>
</dbReference>
<name>A0AB34X0U0_9ACTO</name>
<sequence>MTSTFESKHPRARDGKFTGKYRAEAGLELSLEGQPDAENDFGRGQVVTLETLTEDSLNGRNFTTFAVPEVEDMEDGKWYVKEKVTEGGKLSKIEYATTQGTVTETYTLQGHLGEQNFFGYDRRPITADIGPSRITWNEKGEVDGEYYDCPQNVITDHFWASDDPLPVSMNRYLSGQVREESQYRIEYSDDTRELSQIVLQATTYHENGQVKSFSRERYGKSAFHSDEYLIEGEYDEQGNPIEMKYGSVGAGDPVYHRLGGPAIVRYENSKVAEKRFFVYGSEVSEEREKAMRPTW</sequence>
<evidence type="ECO:0000313" key="1">
    <source>
        <dbReference type="EMBL" id="KXB81240.1"/>
    </source>
</evidence>
<comment type="caution">
    <text evidence="1">The sequence shown here is derived from an EMBL/GenBank/DDBJ whole genome shotgun (WGS) entry which is preliminary data.</text>
</comment>
<protein>
    <recommendedName>
        <fullName evidence="3">Type IV secretion protein Rhs</fullName>
    </recommendedName>
</protein>
<reference evidence="1 2" key="1">
    <citation type="submission" date="2016-01" db="EMBL/GenBank/DDBJ databases">
        <authorList>
            <person name="Mitreva M."/>
            <person name="Pepin K.H."/>
            <person name="Mihindukulasuriya K.A."/>
            <person name="Fulton R."/>
            <person name="Fronick C."/>
            <person name="O'Laughlin M."/>
            <person name="Miner T."/>
            <person name="Herter B."/>
            <person name="Rosa B.A."/>
            <person name="Cordes M."/>
            <person name="Tomlinson C."/>
            <person name="Wollam A."/>
            <person name="Palsikar V.B."/>
            <person name="Mardis E.R."/>
            <person name="Wilson R.K."/>
        </authorList>
    </citation>
    <scope>NUCLEOTIDE SEQUENCE [LARGE SCALE GENOMIC DNA]</scope>
    <source>
        <strain evidence="1 2">DNF00696</strain>
    </source>
</reference>
<gene>
    <name evidence="1" type="ORF">HMPREF1862_00601</name>
</gene>
<dbReference type="AlphaFoldDB" id="A0AB34X0U0"/>
<dbReference type="RefSeq" id="WP_060920239.1">
    <property type="nucleotide sequence ID" value="NZ_KQ960682.1"/>
</dbReference>